<protein>
    <submittedName>
        <fullName evidence="6">Serine/threonine-protein kinase Nek5</fullName>
    </submittedName>
</protein>
<evidence type="ECO:0000256" key="2">
    <source>
        <dbReference type="ARBA" id="ARBA00022741"/>
    </source>
</evidence>
<name>A0A0A9WYC5_LYGHE</name>
<evidence type="ECO:0000259" key="5">
    <source>
        <dbReference type="PROSITE" id="PS50011"/>
    </source>
</evidence>
<sequence>NILLSFNEQTRNVEKALIADYGLVRILKESQELAHSRVGTIHYCSPQIVQAQPYTNKTDVFSAGVMFFEMMSFARPFGNSNDDDMTVFQNILHTNTMLAL</sequence>
<dbReference type="InterPro" id="IPR011009">
    <property type="entry name" value="Kinase-like_dom_sf"/>
</dbReference>
<dbReference type="PANTHER" id="PTHR43671">
    <property type="entry name" value="SERINE/THREONINE-PROTEIN KINASE NEK"/>
    <property type="match status" value="1"/>
</dbReference>
<keyword evidence="3 6" id="KW-0418">Kinase</keyword>
<reference evidence="6" key="1">
    <citation type="journal article" date="2014" name="PLoS ONE">
        <title>Transcriptome-Based Identification of ABC Transporters in the Western Tarnished Plant Bug Lygus hesperus.</title>
        <authorList>
            <person name="Hull J.J."/>
            <person name="Chaney K."/>
            <person name="Geib S.M."/>
            <person name="Fabrick J.A."/>
            <person name="Brent C.S."/>
            <person name="Walsh D."/>
            <person name="Lavine L.C."/>
        </authorList>
    </citation>
    <scope>NUCLEOTIDE SEQUENCE</scope>
</reference>
<dbReference type="PANTHER" id="PTHR43671:SF81">
    <property type="entry name" value="PROTEIN KINASE, PUTATIVE-RELATED"/>
    <property type="match status" value="1"/>
</dbReference>
<feature type="non-terminal residue" evidence="6">
    <location>
        <position position="1"/>
    </location>
</feature>
<dbReference type="EMBL" id="GBHO01030132">
    <property type="protein sequence ID" value="JAG13472.1"/>
    <property type="molecule type" value="Transcribed_RNA"/>
</dbReference>
<gene>
    <name evidence="6" type="primary">NEK5</name>
    <name evidence="6" type="ORF">CM83_4545</name>
</gene>
<evidence type="ECO:0000256" key="4">
    <source>
        <dbReference type="ARBA" id="ARBA00022840"/>
    </source>
</evidence>
<dbReference type="InterPro" id="IPR050660">
    <property type="entry name" value="NEK_Ser/Thr_kinase"/>
</dbReference>
<evidence type="ECO:0000256" key="1">
    <source>
        <dbReference type="ARBA" id="ARBA00022679"/>
    </source>
</evidence>
<evidence type="ECO:0000256" key="3">
    <source>
        <dbReference type="ARBA" id="ARBA00022777"/>
    </source>
</evidence>
<dbReference type="Pfam" id="PF00069">
    <property type="entry name" value="Pkinase"/>
    <property type="match status" value="1"/>
</dbReference>
<dbReference type="InterPro" id="IPR000719">
    <property type="entry name" value="Prot_kinase_dom"/>
</dbReference>
<feature type="domain" description="Protein kinase" evidence="5">
    <location>
        <begin position="1"/>
        <end position="100"/>
    </location>
</feature>
<dbReference type="PROSITE" id="PS50011">
    <property type="entry name" value="PROTEIN_KINASE_DOM"/>
    <property type="match status" value="1"/>
</dbReference>
<dbReference type="GO" id="GO:0004674">
    <property type="term" value="F:protein serine/threonine kinase activity"/>
    <property type="evidence" value="ECO:0007669"/>
    <property type="project" value="TreeGrafter"/>
</dbReference>
<dbReference type="Gene3D" id="1.10.510.10">
    <property type="entry name" value="Transferase(Phosphotransferase) domain 1"/>
    <property type="match status" value="1"/>
</dbReference>
<dbReference type="SUPFAM" id="SSF56112">
    <property type="entry name" value="Protein kinase-like (PK-like)"/>
    <property type="match status" value="1"/>
</dbReference>
<proteinExistence type="predicted"/>
<evidence type="ECO:0000313" key="6">
    <source>
        <dbReference type="EMBL" id="JAG13472.1"/>
    </source>
</evidence>
<dbReference type="AlphaFoldDB" id="A0A0A9WYC5"/>
<reference evidence="6" key="2">
    <citation type="submission" date="2014-07" db="EMBL/GenBank/DDBJ databases">
        <authorList>
            <person name="Hull J."/>
        </authorList>
    </citation>
    <scope>NUCLEOTIDE SEQUENCE</scope>
</reference>
<dbReference type="GO" id="GO:0005524">
    <property type="term" value="F:ATP binding"/>
    <property type="evidence" value="ECO:0007669"/>
    <property type="project" value="UniProtKB-KW"/>
</dbReference>
<organism evidence="6">
    <name type="scientific">Lygus hesperus</name>
    <name type="common">Western plant bug</name>
    <dbReference type="NCBI Taxonomy" id="30085"/>
    <lineage>
        <taxon>Eukaryota</taxon>
        <taxon>Metazoa</taxon>
        <taxon>Ecdysozoa</taxon>
        <taxon>Arthropoda</taxon>
        <taxon>Hexapoda</taxon>
        <taxon>Insecta</taxon>
        <taxon>Pterygota</taxon>
        <taxon>Neoptera</taxon>
        <taxon>Paraneoptera</taxon>
        <taxon>Hemiptera</taxon>
        <taxon>Heteroptera</taxon>
        <taxon>Panheteroptera</taxon>
        <taxon>Cimicomorpha</taxon>
        <taxon>Miridae</taxon>
        <taxon>Mirini</taxon>
        <taxon>Lygus</taxon>
    </lineage>
</organism>
<keyword evidence="1" id="KW-0808">Transferase</keyword>
<keyword evidence="4" id="KW-0067">ATP-binding</keyword>
<keyword evidence="2" id="KW-0547">Nucleotide-binding</keyword>
<accession>A0A0A9WYC5</accession>